<feature type="transmembrane region" description="Helical" evidence="1">
    <location>
        <begin position="79"/>
        <end position="99"/>
    </location>
</feature>
<dbReference type="EMBL" id="VMBP01000003">
    <property type="protein sequence ID" value="TSJ61997.1"/>
    <property type="molecule type" value="Genomic_DNA"/>
</dbReference>
<keyword evidence="3" id="KW-1185">Reference proteome</keyword>
<dbReference type="RefSeq" id="WP_144342915.1">
    <property type="nucleotide sequence ID" value="NZ_VMBP01000003.1"/>
</dbReference>
<evidence type="ECO:0000313" key="2">
    <source>
        <dbReference type="EMBL" id="TSJ61997.1"/>
    </source>
</evidence>
<accession>A0ABY3DSG3</accession>
<dbReference type="Proteomes" id="UP000315321">
    <property type="component" value="Unassembled WGS sequence"/>
</dbReference>
<proteinExistence type="predicted"/>
<gene>
    <name evidence="2" type="ORF">FO470_10475</name>
</gene>
<feature type="transmembrane region" description="Helical" evidence="1">
    <location>
        <begin position="47"/>
        <end position="72"/>
    </location>
</feature>
<evidence type="ECO:0000256" key="1">
    <source>
        <dbReference type="SAM" id="Phobius"/>
    </source>
</evidence>
<organism evidence="2 3">
    <name type="scientific">Ancylobacter moscoviensis</name>
    <dbReference type="NCBI Taxonomy" id="2597768"/>
    <lineage>
        <taxon>Bacteria</taxon>
        <taxon>Pseudomonadati</taxon>
        <taxon>Pseudomonadota</taxon>
        <taxon>Alphaproteobacteria</taxon>
        <taxon>Hyphomicrobiales</taxon>
        <taxon>Xanthobacteraceae</taxon>
        <taxon>Ancylobacter</taxon>
    </lineage>
</organism>
<evidence type="ECO:0000313" key="3">
    <source>
        <dbReference type="Proteomes" id="UP000315321"/>
    </source>
</evidence>
<keyword evidence="1" id="KW-0812">Transmembrane</keyword>
<sequence length="169" mass="15496">MPAFAEAVFGEGNVGADAVGVGTFEAACLSPVRRLDAGAFGAAVPEVAVFGAAIFAVGLVAAFAAGLAGGVLAGGVLPAVALAAVAFAAAGLVAVGVAADFAATCRDLPAALGLDGASLGSTEPGAEALPAALPAALAGARLAADAFTDLDAAAGFAPAVSFAGGAGGV</sequence>
<reference evidence="2 3" key="1">
    <citation type="submission" date="2019-07" db="EMBL/GenBank/DDBJ databases">
        <authorList>
            <person name="Grouzdev D.S."/>
        </authorList>
    </citation>
    <scope>NUCLEOTIDE SEQUENCE [LARGE SCALE GENOMIC DNA]</scope>
    <source>
        <strain evidence="2 3">3C</strain>
    </source>
</reference>
<name>A0ABY3DSG3_9HYPH</name>
<keyword evidence="1" id="KW-1133">Transmembrane helix</keyword>
<comment type="caution">
    <text evidence="2">The sequence shown here is derived from an EMBL/GenBank/DDBJ whole genome shotgun (WGS) entry which is preliminary data.</text>
</comment>
<protein>
    <submittedName>
        <fullName evidence="2">Uncharacterized protein</fullName>
    </submittedName>
</protein>
<keyword evidence="1" id="KW-0472">Membrane</keyword>